<evidence type="ECO:0000313" key="7">
    <source>
        <dbReference type="EMBL" id="EHQ05674.1"/>
    </source>
</evidence>
<evidence type="ECO:0000256" key="5">
    <source>
        <dbReference type="ARBA" id="ARBA00022833"/>
    </source>
</evidence>
<keyword evidence="5" id="KW-0862">Zinc</keyword>
<organism evidence="7 8">
    <name type="scientific">Leptonema illini DSM 21528</name>
    <dbReference type="NCBI Taxonomy" id="929563"/>
    <lineage>
        <taxon>Bacteria</taxon>
        <taxon>Pseudomonadati</taxon>
        <taxon>Spirochaetota</taxon>
        <taxon>Spirochaetia</taxon>
        <taxon>Leptospirales</taxon>
        <taxon>Leptospiraceae</taxon>
        <taxon>Leptonema</taxon>
    </lineage>
</organism>
<accession>H2CFK9</accession>
<evidence type="ECO:0000259" key="6">
    <source>
        <dbReference type="SMART" id="SM00849"/>
    </source>
</evidence>
<dbReference type="Proteomes" id="UP000005737">
    <property type="component" value="Unassembled WGS sequence"/>
</dbReference>
<comment type="similarity">
    <text evidence="2">Belongs to the metallo-beta-lactamase superfamily.</text>
</comment>
<keyword evidence="8" id="KW-1185">Reference proteome</keyword>
<dbReference type="SUPFAM" id="SSF56281">
    <property type="entry name" value="Metallo-hydrolase/oxidoreductase"/>
    <property type="match status" value="1"/>
</dbReference>
<dbReference type="PANTHER" id="PTHR42978">
    <property type="entry name" value="QUORUM-QUENCHING LACTONASE YTNP-RELATED-RELATED"/>
    <property type="match status" value="1"/>
</dbReference>
<gene>
    <name evidence="7" type="ORF">Lepil_0974</name>
</gene>
<keyword evidence="4" id="KW-0378">Hydrolase</keyword>
<dbReference type="Gene3D" id="3.60.15.10">
    <property type="entry name" value="Ribonuclease Z/Hydroxyacylglutathione hydrolase-like"/>
    <property type="match status" value="1"/>
</dbReference>
<sequence>MTKTRRNWLLMLAALLLLSASLYGIFIINSPEGRPGAYTIDLAGMREMAKSDDLPSEIEGLAIGEGAFPAAAIRAGWSLLKKHPMVFATYRLKYDDRSVIIDTAHDRSLHEKMFPGNPFYDDRYEQMQKVMLDSVDRNGAIVLTHEHPDHIGGIARSASIMELARIAKITVEQLNGPSLPESGFPEEAKPLFTPYAYEGIASPAPGVVVAKAPGHSPGSQLVYVILRDGREFLFVGDIAWDRANIETGIGRPLLVSLFFLHEDRQAVADQLLAIRELQKTEPGLHIVVAHDAAQFEDLKLRKVLADGFAQ</sequence>
<dbReference type="InterPro" id="IPR036866">
    <property type="entry name" value="RibonucZ/Hydroxyglut_hydro"/>
</dbReference>
<dbReference type="RefSeq" id="WP_002770542.1">
    <property type="nucleotide sequence ID" value="NZ_JH597773.1"/>
</dbReference>
<evidence type="ECO:0000256" key="3">
    <source>
        <dbReference type="ARBA" id="ARBA00022723"/>
    </source>
</evidence>
<dbReference type="PANTHER" id="PTHR42978:SF7">
    <property type="entry name" value="METALLO-HYDROLASE RV2300C-RELATED"/>
    <property type="match status" value="1"/>
</dbReference>
<reference evidence="7 8" key="1">
    <citation type="submission" date="2011-10" db="EMBL/GenBank/DDBJ databases">
        <title>The Improved High-Quality Draft genome of Leptonema illini DSM 21528.</title>
        <authorList>
            <consortium name="US DOE Joint Genome Institute (JGI-PGF)"/>
            <person name="Lucas S."/>
            <person name="Copeland A."/>
            <person name="Lapidus A."/>
            <person name="Glavina del Rio T."/>
            <person name="Dalin E."/>
            <person name="Tice H."/>
            <person name="Bruce D."/>
            <person name="Goodwin L."/>
            <person name="Pitluck S."/>
            <person name="Peters L."/>
            <person name="Mikhailova N."/>
            <person name="Held B."/>
            <person name="Kyrpides N."/>
            <person name="Mavromatis K."/>
            <person name="Ivanova N."/>
            <person name="Markowitz V."/>
            <person name="Cheng J.-F."/>
            <person name="Hugenholtz P."/>
            <person name="Woyke T."/>
            <person name="Wu D."/>
            <person name="Gronow S."/>
            <person name="Wellnitz S."/>
            <person name="Brambilla E.-M."/>
            <person name="Klenk H.-P."/>
            <person name="Eisen J.A."/>
        </authorList>
    </citation>
    <scope>NUCLEOTIDE SEQUENCE [LARGE SCALE GENOMIC DNA]</scope>
    <source>
        <strain evidence="7 8">DSM 21528</strain>
    </source>
</reference>
<dbReference type="InterPro" id="IPR051013">
    <property type="entry name" value="MBL_superfamily_lactonases"/>
</dbReference>
<evidence type="ECO:0000256" key="4">
    <source>
        <dbReference type="ARBA" id="ARBA00022801"/>
    </source>
</evidence>
<keyword evidence="3" id="KW-0479">Metal-binding</keyword>
<proteinExistence type="inferred from homology"/>
<dbReference type="GO" id="GO:0046872">
    <property type="term" value="F:metal ion binding"/>
    <property type="evidence" value="ECO:0007669"/>
    <property type="project" value="UniProtKB-KW"/>
</dbReference>
<name>H2CFK9_9LEPT</name>
<dbReference type="SMART" id="SM00849">
    <property type="entry name" value="Lactamase_B"/>
    <property type="match status" value="1"/>
</dbReference>
<protein>
    <submittedName>
        <fullName evidence="7">Beta-lactamase domain-containing protein</fullName>
    </submittedName>
</protein>
<evidence type="ECO:0000256" key="1">
    <source>
        <dbReference type="ARBA" id="ARBA00001947"/>
    </source>
</evidence>
<dbReference type="EMBL" id="JH597773">
    <property type="protein sequence ID" value="EHQ05674.1"/>
    <property type="molecule type" value="Genomic_DNA"/>
</dbReference>
<dbReference type="Pfam" id="PF00753">
    <property type="entry name" value="Lactamase_B"/>
    <property type="match status" value="1"/>
</dbReference>
<dbReference type="HOGENOM" id="CLU_893852_0_0_12"/>
<feature type="domain" description="Metallo-beta-lactamase" evidence="6">
    <location>
        <begin position="86"/>
        <end position="290"/>
    </location>
</feature>
<dbReference type="STRING" id="183.GCA_002009735_01746"/>
<comment type="cofactor">
    <cofactor evidence="1">
        <name>Zn(2+)</name>
        <dbReference type="ChEBI" id="CHEBI:29105"/>
    </cofactor>
</comment>
<dbReference type="InterPro" id="IPR001279">
    <property type="entry name" value="Metallo-B-lactamas"/>
</dbReference>
<dbReference type="GO" id="GO:0016787">
    <property type="term" value="F:hydrolase activity"/>
    <property type="evidence" value="ECO:0007669"/>
    <property type="project" value="UniProtKB-KW"/>
</dbReference>
<evidence type="ECO:0000313" key="8">
    <source>
        <dbReference type="Proteomes" id="UP000005737"/>
    </source>
</evidence>
<dbReference type="AlphaFoldDB" id="H2CFK9"/>
<evidence type="ECO:0000256" key="2">
    <source>
        <dbReference type="ARBA" id="ARBA00007749"/>
    </source>
</evidence>